<name>A0ABZ0J886_9BURK</name>
<evidence type="ECO:0000256" key="1">
    <source>
        <dbReference type="ARBA" id="ARBA00023122"/>
    </source>
</evidence>
<protein>
    <submittedName>
        <fullName evidence="5">Nucleotidyltransferase substrate binding domain-containing protein</fullName>
    </submittedName>
</protein>
<dbReference type="InterPro" id="IPR046342">
    <property type="entry name" value="CBS_dom_sf"/>
</dbReference>
<dbReference type="SUPFAM" id="SSF54631">
    <property type="entry name" value="CBS-domain pair"/>
    <property type="match status" value="1"/>
</dbReference>
<dbReference type="InterPro" id="IPR051257">
    <property type="entry name" value="Diverse_CBS-Domain"/>
</dbReference>
<dbReference type="InterPro" id="IPR000644">
    <property type="entry name" value="CBS_dom"/>
</dbReference>
<dbReference type="Pfam" id="PF00027">
    <property type="entry name" value="cNMP_binding"/>
    <property type="match status" value="1"/>
</dbReference>
<evidence type="ECO:0000259" key="3">
    <source>
        <dbReference type="PROSITE" id="PS50042"/>
    </source>
</evidence>
<dbReference type="EMBL" id="CP136921">
    <property type="protein sequence ID" value="WOO34318.1"/>
    <property type="molecule type" value="Genomic_DNA"/>
</dbReference>
<dbReference type="PROSITE" id="PS51371">
    <property type="entry name" value="CBS"/>
    <property type="match status" value="1"/>
</dbReference>
<evidence type="ECO:0000313" key="6">
    <source>
        <dbReference type="Proteomes" id="UP001303211"/>
    </source>
</evidence>
<dbReference type="Gene3D" id="2.60.120.10">
    <property type="entry name" value="Jelly Rolls"/>
    <property type="match status" value="1"/>
</dbReference>
<dbReference type="SMART" id="SM00116">
    <property type="entry name" value="CBS"/>
    <property type="match status" value="1"/>
</dbReference>
<keyword evidence="1 2" id="KW-0129">CBS domain</keyword>
<dbReference type="PROSITE" id="PS50042">
    <property type="entry name" value="CNMP_BINDING_3"/>
    <property type="match status" value="1"/>
</dbReference>
<dbReference type="CDD" id="cd00038">
    <property type="entry name" value="CAP_ED"/>
    <property type="match status" value="1"/>
</dbReference>
<feature type="domain" description="Cyclic nucleotide-binding" evidence="3">
    <location>
        <begin position="11"/>
        <end position="108"/>
    </location>
</feature>
<organism evidence="5 6">
    <name type="scientific">Diaphorobacter limosus</name>
    <dbReference type="NCBI Taxonomy" id="3036128"/>
    <lineage>
        <taxon>Bacteria</taxon>
        <taxon>Pseudomonadati</taxon>
        <taxon>Pseudomonadota</taxon>
        <taxon>Betaproteobacteria</taxon>
        <taxon>Burkholderiales</taxon>
        <taxon>Comamonadaceae</taxon>
        <taxon>Diaphorobacter</taxon>
    </lineage>
</organism>
<dbReference type="Pfam" id="PF10335">
    <property type="entry name" value="DUF294_C"/>
    <property type="match status" value="1"/>
</dbReference>
<evidence type="ECO:0000313" key="5">
    <source>
        <dbReference type="EMBL" id="WOO34318.1"/>
    </source>
</evidence>
<dbReference type="CDD" id="cd05401">
    <property type="entry name" value="NT_GlnE_GlnD_like"/>
    <property type="match status" value="1"/>
</dbReference>
<dbReference type="SUPFAM" id="SSF51206">
    <property type="entry name" value="cAMP-binding domain-like"/>
    <property type="match status" value="1"/>
</dbReference>
<evidence type="ECO:0000256" key="2">
    <source>
        <dbReference type="PROSITE-ProRule" id="PRU00703"/>
    </source>
</evidence>
<dbReference type="InterPro" id="IPR005105">
    <property type="entry name" value="GlnD_Uridyltrans_N"/>
</dbReference>
<dbReference type="InterPro" id="IPR014710">
    <property type="entry name" value="RmlC-like_jellyroll"/>
</dbReference>
<accession>A0ABZ0J886</accession>
<dbReference type="InterPro" id="IPR018490">
    <property type="entry name" value="cNMP-bd_dom_sf"/>
</dbReference>
<dbReference type="Gene3D" id="3.10.580.10">
    <property type="entry name" value="CBS-domain"/>
    <property type="match status" value="1"/>
</dbReference>
<reference evidence="5 6" key="1">
    <citation type="submission" date="2023-03" db="EMBL/GenBank/DDBJ databases">
        <title>Diaphorobacter basophil sp. nov., isolated from a sewage-treatment plant.</title>
        <authorList>
            <person name="Yang K."/>
        </authorList>
    </citation>
    <scope>NUCLEOTIDE SEQUENCE [LARGE SCALE GENOMIC DNA]</scope>
    <source>
        <strain evidence="5 6">Y-1</strain>
    </source>
</reference>
<dbReference type="PANTHER" id="PTHR43080:SF2">
    <property type="entry name" value="CBS DOMAIN-CONTAINING PROTEIN"/>
    <property type="match status" value="1"/>
</dbReference>
<evidence type="ECO:0000259" key="4">
    <source>
        <dbReference type="PROSITE" id="PS51371"/>
    </source>
</evidence>
<dbReference type="Pfam" id="PF00571">
    <property type="entry name" value="CBS"/>
    <property type="match status" value="1"/>
</dbReference>
<sequence length="605" mass="65645">MPNAFNFSASPFDCLTAEEQSLVRDNVDIAYYPEGAVVLDVGNAPEHLFVIIKGYVTQTEGEEVLATYGPEDCFDGRGLVAGRVSSRFTVAEELVAYQLARSTVKDLIARNRGFGALLFSDLGNKLSALAQRAEQHQMQSLTLARVDQAFLRPAHVVAAGTDIVSVVRIFQDQRTTSVLVSGLPDGLGIFSNTTLQRAILDGRPLERITVGELASSPVVTVRAAEQIGDAMALLLRARVHRLAVLGEDGQVLGILEALDLFSYLANHSHLITVQIEEARDLPALEAAAAQITRLVAALHRGGTRIALVAQLVQQLNARLFERAWQMIAPPDLLANSCLFVMGSEGRGEQLLKTDQDNGLLLSDGYEPPADLQAICDRFSQALAGFGYPECAGRIMLNNPEWRGTVTGFGDKVRGWLLQPQGESLMYLAIFMDAHAVAGKAQLLAEVRQRVMQLATDNDALVARFAMAIDAFGGAAGWWNRLLSLGGDADLVNLKKAGIFPIVHGVRSLALARRIKATGTVERIAALQGEGQLDEAMAQELVQGLHFLMGLRLQAGLAELELQRPVTGNVDPQRLSSLERDLLKDTLSAVKRFKALLHQRLRLDAV</sequence>
<gene>
    <name evidence="5" type="ORF">P4826_09735</name>
</gene>
<keyword evidence="6" id="KW-1185">Reference proteome</keyword>
<dbReference type="PANTHER" id="PTHR43080">
    <property type="entry name" value="CBS DOMAIN-CONTAINING PROTEIN CBSX3, MITOCHONDRIAL"/>
    <property type="match status" value="1"/>
</dbReference>
<feature type="domain" description="CBS" evidence="4">
    <location>
        <begin position="214"/>
        <end position="271"/>
    </location>
</feature>
<proteinExistence type="predicted"/>
<dbReference type="Pfam" id="PF03445">
    <property type="entry name" value="DUF294"/>
    <property type="match status" value="1"/>
</dbReference>
<dbReference type="Proteomes" id="UP001303211">
    <property type="component" value="Chromosome"/>
</dbReference>
<dbReference type="InterPro" id="IPR000595">
    <property type="entry name" value="cNMP-bd_dom"/>
</dbReference>
<dbReference type="InterPro" id="IPR018821">
    <property type="entry name" value="DUF294_put_nucleoTrafse_sb-bd"/>
</dbReference>
<dbReference type="RefSeq" id="WP_317703644.1">
    <property type="nucleotide sequence ID" value="NZ_CP136921.1"/>
</dbReference>